<dbReference type="GO" id="GO:0034335">
    <property type="term" value="F:DNA negative supercoiling activity"/>
    <property type="evidence" value="ECO:0007669"/>
    <property type="project" value="UniProtKB-ARBA"/>
</dbReference>
<evidence type="ECO:0000313" key="13">
    <source>
        <dbReference type="EMBL" id="TGY40014.1"/>
    </source>
</evidence>
<dbReference type="FunFam" id="1.10.268.10:FF:000001">
    <property type="entry name" value="DNA gyrase subunit A"/>
    <property type="match status" value="1"/>
</dbReference>
<dbReference type="Proteomes" id="UP000306888">
    <property type="component" value="Unassembled WGS sequence"/>
</dbReference>
<evidence type="ECO:0000256" key="1">
    <source>
        <dbReference type="ARBA" id="ARBA00000185"/>
    </source>
</evidence>
<keyword evidence="11" id="KW-0175">Coiled coil</keyword>
<keyword evidence="8 9" id="KW-0413">Isomerase</keyword>
<organism evidence="13 14">
    <name type="scientific">Clostridium sartagoforme</name>
    <dbReference type="NCBI Taxonomy" id="84031"/>
    <lineage>
        <taxon>Bacteria</taxon>
        <taxon>Bacillati</taxon>
        <taxon>Bacillota</taxon>
        <taxon>Clostridia</taxon>
        <taxon>Eubacteriales</taxon>
        <taxon>Clostridiaceae</taxon>
        <taxon>Clostridium</taxon>
    </lineage>
</organism>
<evidence type="ECO:0000256" key="6">
    <source>
        <dbReference type="ARBA" id="ARBA00023029"/>
    </source>
</evidence>
<keyword evidence="14" id="KW-1185">Reference proteome</keyword>
<dbReference type="NCBIfam" id="NF004043">
    <property type="entry name" value="PRK05560.1"/>
    <property type="match status" value="1"/>
</dbReference>
<dbReference type="InterPro" id="IPR013760">
    <property type="entry name" value="Topo_IIA-like_dom_sf"/>
</dbReference>
<dbReference type="PROSITE" id="PS52040">
    <property type="entry name" value="TOPO_IIA"/>
    <property type="match status" value="1"/>
</dbReference>
<dbReference type="Gene3D" id="2.120.10.90">
    <property type="entry name" value="DNA gyrase/topoisomerase IV, subunit A, C-terminal"/>
    <property type="match status" value="1"/>
</dbReference>
<comment type="caution">
    <text evidence="13">The sequence shown here is derived from an EMBL/GenBank/DDBJ whole genome shotgun (WGS) entry which is preliminary data.</text>
</comment>
<dbReference type="FunFam" id="3.30.1360.40:FF:000002">
    <property type="entry name" value="DNA gyrase subunit A"/>
    <property type="match status" value="1"/>
</dbReference>
<keyword evidence="7 9" id="KW-0238">DNA-binding</keyword>
<comment type="catalytic activity">
    <reaction evidence="1 9 10">
        <text>ATP-dependent breakage, passage and rejoining of double-stranded DNA.</text>
        <dbReference type="EC" id="5.6.2.2"/>
    </reaction>
</comment>
<dbReference type="NCBIfam" id="TIGR01063">
    <property type="entry name" value="gyrA"/>
    <property type="match status" value="1"/>
</dbReference>
<accession>A0A4S2DGV5</accession>
<dbReference type="AlphaFoldDB" id="A0A4S2DGV5"/>
<evidence type="ECO:0000256" key="10">
    <source>
        <dbReference type="PROSITE-ProRule" id="PRU01384"/>
    </source>
</evidence>
<comment type="function">
    <text evidence="9">A type II topoisomerase that negatively supercoils closed circular double-stranded (ds) DNA in an ATP-dependent manner to modulate DNA topology and maintain chromosomes in an underwound state. Negative supercoiling favors strand separation, and DNA replication, transcription, recombination and repair, all of which involve strand separation. Also able to catalyze the interconversion of other topological isomers of dsDNA rings, including catenanes and knotted rings. Type II topoisomerases break and join 2 DNA strands simultaneously in an ATP-dependent manner.</text>
</comment>
<dbReference type="InterPro" id="IPR035516">
    <property type="entry name" value="Gyrase/topoIV_suA_C"/>
</dbReference>
<proteinExistence type="inferred from homology"/>
<comment type="similarity">
    <text evidence="2 9">Belongs to the type II topoisomerase GyrA/ParC subunit family.</text>
</comment>
<dbReference type="Pfam" id="PF00521">
    <property type="entry name" value="DNA_topoisoIV"/>
    <property type="match status" value="1"/>
</dbReference>
<dbReference type="InterPro" id="IPR002205">
    <property type="entry name" value="Topo_IIA_dom_A"/>
</dbReference>
<dbReference type="InterPro" id="IPR006691">
    <property type="entry name" value="GyrA/parC_rep"/>
</dbReference>
<dbReference type="PANTHER" id="PTHR43493">
    <property type="entry name" value="DNA GYRASE/TOPOISOMERASE SUBUNIT A"/>
    <property type="match status" value="1"/>
</dbReference>
<dbReference type="GO" id="GO:0003677">
    <property type="term" value="F:DNA binding"/>
    <property type="evidence" value="ECO:0007669"/>
    <property type="project" value="UniProtKB-UniRule"/>
</dbReference>
<dbReference type="RefSeq" id="WP_136008215.1">
    <property type="nucleotide sequence ID" value="NZ_SRYR01000017.1"/>
</dbReference>
<dbReference type="GO" id="GO:0005694">
    <property type="term" value="C:chromosome"/>
    <property type="evidence" value="ECO:0007669"/>
    <property type="project" value="InterPro"/>
</dbReference>
<gene>
    <name evidence="9 13" type="primary">gyrA</name>
    <name evidence="13" type="ORF">E5347_15915</name>
</gene>
<comment type="subunit">
    <text evidence="9">Heterotetramer, composed of two GyrA and two GyrB chains. In the heterotetramer, GyrA contains the active site tyrosine that forms a transient covalent intermediate with DNA, while GyrB binds cofactors and catalyzes ATP hydrolysis.</text>
</comment>
<keyword evidence="4 9" id="KW-0547">Nucleotide-binding</keyword>
<dbReference type="EMBL" id="SRYR01000017">
    <property type="protein sequence ID" value="TGY40014.1"/>
    <property type="molecule type" value="Genomic_DNA"/>
</dbReference>
<name>A0A4S2DGV5_9CLOT</name>
<dbReference type="InterPro" id="IPR013758">
    <property type="entry name" value="Topo_IIA_A/C_ab"/>
</dbReference>
<feature type="short sequence motif" description="GyrA-box" evidence="9">
    <location>
        <begin position="524"/>
        <end position="530"/>
    </location>
</feature>
<dbReference type="HAMAP" id="MF_01897">
    <property type="entry name" value="GyrA"/>
    <property type="match status" value="1"/>
</dbReference>
<evidence type="ECO:0000256" key="11">
    <source>
        <dbReference type="SAM" id="Coils"/>
    </source>
</evidence>
<dbReference type="PANTHER" id="PTHR43493:SF5">
    <property type="entry name" value="DNA GYRASE SUBUNIT A, CHLOROPLASTIC_MITOCHONDRIAL"/>
    <property type="match status" value="1"/>
</dbReference>
<evidence type="ECO:0000256" key="7">
    <source>
        <dbReference type="ARBA" id="ARBA00023125"/>
    </source>
</evidence>
<dbReference type="GO" id="GO:0005737">
    <property type="term" value="C:cytoplasm"/>
    <property type="evidence" value="ECO:0007669"/>
    <property type="project" value="UniProtKB-SubCell"/>
</dbReference>
<feature type="domain" description="Topo IIA-type catalytic" evidence="12">
    <location>
        <begin position="34"/>
        <end position="497"/>
    </location>
</feature>
<evidence type="ECO:0000256" key="8">
    <source>
        <dbReference type="ARBA" id="ARBA00023235"/>
    </source>
</evidence>
<feature type="coiled-coil region" evidence="11">
    <location>
        <begin position="435"/>
        <end position="476"/>
    </location>
</feature>
<evidence type="ECO:0000313" key="14">
    <source>
        <dbReference type="Proteomes" id="UP000306888"/>
    </source>
</evidence>
<feature type="active site" description="O-(5'-phospho-DNA)-tyrosine intermediate" evidence="9 10">
    <location>
        <position position="122"/>
    </location>
</feature>
<dbReference type="NCBIfam" id="NF004044">
    <property type="entry name" value="PRK05561.1"/>
    <property type="match status" value="1"/>
</dbReference>
<dbReference type="SUPFAM" id="SSF56719">
    <property type="entry name" value="Type II DNA topoisomerase"/>
    <property type="match status" value="1"/>
</dbReference>
<dbReference type="Gene3D" id="3.30.1360.40">
    <property type="match status" value="1"/>
</dbReference>
<dbReference type="CDD" id="cd00187">
    <property type="entry name" value="TOP4c"/>
    <property type="match status" value="1"/>
</dbReference>
<dbReference type="FunFam" id="3.90.199.10:FF:000001">
    <property type="entry name" value="DNA gyrase subunit A"/>
    <property type="match status" value="1"/>
</dbReference>
<evidence type="ECO:0000256" key="9">
    <source>
        <dbReference type="HAMAP-Rule" id="MF_01897"/>
    </source>
</evidence>
<protein>
    <recommendedName>
        <fullName evidence="9">DNA gyrase subunit A</fullName>
        <ecNumber evidence="9">5.6.2.2</ecNumber>
    </recommendedName>
</protein>
<keyword evidence="6 9" id="KW-0799">Topoisomerase</keyword>
<evidence type="ECO:0000259" key="12">
    <source>
        <dbReference type="PROSITE" id="PS52040"/>
    </source>
</evidence>
<dbReference type="Gene3D" id="3.90.199.10">
    <property type="entry name" value="Topoisomerase II, domain 5"/>
    <property type="match status" value="1"/>
</dbReference>
<dbReference type="Gene3D" id="1.10.268.10">
    <property type="entry name" value="Topoisomerase, domain 3"/>
    <property type="match status" value="1"/>
</dbReference>
<dbReference type="Pfam" id="PF03989">
    <property type="entry name" value="DNA_gyraseA_C"/>
    <property type="match status" value="6"/>
</dbReference>
<dbReference type="OrthoDB" id="9806486at2"/>
<dbReference type="SUPFAM" id="SSF101904">
    <property type="entry name" value="GyrA/ParC C-terminal domain-like"/>
    <property type="match status" value="1"/>
</dbReference>
<evidence type="ECO:0000256" key="2">
    <source>
        <dbReference type="ARBA" id="ARBA00008263"/>
    </source>
</evidence>
<dbReference type="GO" id="GO:0009330">
    <property type="term" value="C:DNA topoisomerase type II (double strand cut, ATP-hydrolyzing) complex"/>
    <property type="evidence" value="ECO:0007669"/>
    <property type="project" value="TreeGrafter"/>
</dbReference>
<dbReference type="InterPro" id="IPR013757">
    <property type="entry name" value="Topo_IIA_A_a_sf"/>
</dbReference>
<dbReference type="FunFam" id="2.120.10.90:FF:000004">
    <property type="entry name" value="DNA gyrase subunit A"/>
    <property type="match status" value="1"/>
</dbReference>
<evidence type="ECO:0000256" key="5">
    <source>
        <dbReference type="ARBA" id="ARBA00022840"/>
    </source>
</evidence>
<comment type="miscellaneous">
    <text evidence="9">Few gyrases are as efficient as E.coli at forming negative supercoils. Not all organisms have 2 type II topoisomerases; in organisms with a single type II topoisomerase this enzyme also has to decatenate newly replicated chromosomes.</text>
</comment>
<dbReference type="InterPro" id="IPR005743">
    <property type="entry name" value="GyrA"/>
</dbReference>
<evidence type="ECO:0000256" key="4">
    <source>
        <dbReference type="ARBA" id="ARBA00022741"/>
    </source>
</evidence>
<dbReference type="GO" id="GO:0006261">
    <property type="term" value="P:DNA-templated DNA replication"/>
    <property type="evidence" value="ECO:0007669"/>
    <property type="project" value="UniProtKB-UniRule"/>
</dbReference>
<dbReference type="GO" id="GO:0006265">
    <property type="term" value="P:DNA topological change"/>
    <property type="evidence" value="ECO:0007669"/>
    <property type="project" value="UniProtKB-UniRule"/>
</dbReference>
<reference evidence="13 14" key="1">
    <citation type="submission" date="2019-04" db="EMBL/GenBank/DDBJ databases">
        <title>Microbes associate with the intestines of laboratory mice.</title>
        <authorList>
            <person name="Navarre W."/>
            <person name="Wong E."/>
            <person name="Huang K."/>
            <person name="Tropini C."/>
            <person name="Ng K."/>
            <person name="Yu B."/>
        </authorList>
    </citation>
    <scope>NUCLEOTIDE SEQUENCE [LARGE SCALE GENOMIC DNA]</scope>
    <source>
        <strain evidence="13 14">NM50_B9-20</strain>
    </source>
</reference>
<dbReference type="SMART" id="SM00434">
    <property type="entry name" value="TOP4c"/>
    <property type="match status" value="1"/>
</dbReference>
<keyword evidence="3 9" id="KW-0963">Cytoplasm</keyword>
<dbReference type="EC" id="5.6.2.2" evidence="9"/>
<keyword evidence="5 9" id="KW-0067">ATP-binding</keyword>
<comment type="subcellular location">
    <subcellularLocation>
        <location evidence="9">Cytoplasm</location>
    </subcellularLocation>
</comment>
<dbReference type="InterPro" id="IPR050220">
    <property type="entry name" value="Type_II_DNA_Topoisomerases"/>
</dbReference>
<dbReference type="GO" id="GO:0005524">
    <property type="term" value="F:ATP binding"/>
    <property type="evidence" value="ECO:0007669"/>
    <property type="project" value="UniProtKB-UniRule"/>
</dbReference>
<evidence type="ECO:0000256" key="3">
    <source>
        <dbReference type="ARBA" id="ARBA00022490"/>
    </source>
</evidence>
<sequence length="847" mass="94847">MSLNEGKVVEIDINKEMKRCYIDYAMSVIVGRALPDVRDGLKPVHRRILHSMNDLGLAPEKGYRKCARIVGEVLGKYHPHGDSSVYDALVRMAQDFSMRYMLVDGHGNFGSVDGDSAAAMRYTEAKMNKIAAEMLRDISKNTVDFIPNFDGEEKEPVVLPSRYPNLLVNGSSGIAVGMATNIPPHNLGEVIDGTIMLIDNPEATVLDLMTIIKGPDFPTGATIMGKAGIRAAYETGKGRVVVRAKAEIEEENNRHRIVVTELPYQVNKAKLIENIADLVKDKKIVGISDLRDESDREGMRIVIELKKDANPNVILNLLYKHTKMQDTFGVIMLALVNNEPQILNIKEVLGHYIEFQKEVVTRRTVFELNKAEARAHILEGLRIALDNIDEVISIIRSSKTSEIAKNTLMDRFGLSEKQSQAILEMRLRRLTGLERDKIEEEYAELMKQIEYLKSILNSEEKLLSVIKEELTEIKRRYGDDRRTTIEKVMNEIDIEDLIQEEDVVVTLTHSGYIKRISADTYSAQRRGGRGIQAMSTKEDDFVEHVSITSTHSDVLFFTNKGRVYKLRAYEIPDAGRTAKGTNIINLIAIEQDERIETVLTIRDDVNEGFLFMATKQGLVKKTHLSEFKNLRKNGLIAINLRDGDELLKVKVTRGDAKIIIVTQDGNAIRFDEGDVRPMGRTASGVRSINLRKNDIAVCMDIAVEDEDLLVISENGFGKRTPVTEYKVQRRGGTGLITYKLSEKTGKVIGATVCKVEDELMLINTSGVAIRINVSDISVTSRSAMGVTLMRTSEEEKIAAIAKISGGNEEKEEQLVLDDNKESNSFETIDNDIEDEIAIVDDSDKIEE</sequence>